<dbReference type="RefSeq" id="WP_198134408.1">
    <property type="nucleotide sequence ID" value="NZ_AVPG01000008.1"/>
</dbReference>
<accession>A0A0A5G596</accession>
<dbReference type="eggNOG" id="ENOG5030CEK">
    <property type="taxonomic scope" value="Bacteria"/>
</dbReference>
<name>A0A0A5G596_9BACI</name>
<feature type="region of interest" description="Disordered" evidence="1">
    <location>
        <begin position="17"/>
        <end position="45"/>
    </location>
</feature>
<comment type="caution">
    <text evidence="2">The sequence shown here is derived from an EMBL/GenBank/DDBJ whole genome shotgun (WGS) entry which is preliminary data.</text>
</comment>
<organism evidence="2 3">
    <name type="scientific">Pontibacillus litoralis JSM 072002</name>
    <dbReference type="NCBI Taxonomy" id="1385512"/>
    <lineage>
        <taxon>Bacteria</taxon>
        <taxon>Bacillati</taxon>
        <taxon>Bacillota</taxon>
        <taxon>Bacilli</taxon>
        <taxon>Bacillales</taxon>
        <taxon>Bacillaceae</taxon>
        <taxon>Pontibacillus</taxon>
    </lineage>
</organism>
<evidence type="ECO:0000256" key="1">
    <source>
        <dbReference type="SAM" id="MobiDB-lite"/>
    </source>
</evidence>
<evidence type="ECO:0000313" key="3">
    <source>
        <dbReference type="Proteomes" id="UP000030401"/>
    </source>
</evidence>
<keyword evidence="3" id="KW-1185">Reference proteome</keyword>
<dbReference type="EMBL" id="AVPG01000008">
    <property type="protein sequence ID" value="KGX87224.1"/>
    <property type="molecule type" value="Genomic_DNA"/>
</dbReference>
<evidence type="ECO:0000313" key="2">
    <source>
        <dbReference type="EMBL" id="KGX87224.1"/>
    </source>
</evidence>
<protein>
    <recommendedName>
        <fullName evidence="4">Gamma-type small acid-soluble spore protein</fullName>
    </recommendedName>
</protein>
<gene>
    <name evidence="2" type="ORF">N784_16460</name>
</gene>
<dbReference type="Proteomes" id="UP000030401">
    <property type="component" value="Unassembled WGS sequence"/>
</dbReference>
<proteinExistence type="predicted"/>
<sequence length="45" mass="5309">MNDKRSMTYNEVKRYLAKTTGGHHTKQYSDTNVAQVKQEIHSKQR</sequence>
<reference evidence="2 3" key="1">
    <citation type="submission" date="2013-08" db="EMBL/GenBank/DDBJ databases">
        <authorList>
            <person name="Huang J."/>
            <person name="Wang G."/>
        </authorList>
    </citation>
    <scope>NUCLEOTIDE SEQUENCE [LARGE SCALE GENOMIC DNA]</scope>
    <source>
        <strain evidence="2 3">JSM 072002</strain>
    </source>
</reference>
<dbReference type="AlphaFoldDB" id="A0A0A5G596"/>
<evidence type="ECO:0008006" key="4">
    <source>
        <dbReference type="Google" id="ProtNLM"/>
    </source>
</evidence>